<feature type="binding site" evidence="7">
    <location>
        <position position="306"/>
    </location>
    <ligand>
        <name>FAD</name>
        <dbReference type="ChEBI" id="CHEBI:57692"/>
    </ligand>
</feature>
<dbReference type="Pfam" id="PF05199">
    <property type="entry name" value="GMC_oxred_C"/>
    <property type="match status" value="1"/>
</dbReference>
<dbReference type="GO" id="GO:0016614">
    <property type="term" value="F:oxidoreductase activity, acting on CH-OH group of donors"/>
    <property type="evidence" value="ECO:0007669"/>
    <property type="project" value="InterPro"/>
</dbReference>
<keyword evidence="6" id="KW-0560">Oxidoreductase</keyword>
<dbReference type="GO" id="GO:0050660">
    <property type="term" value="F:flavin adenine dinucleotide binding"/>
    <property type="evidence" value="ECO:0007669"/>
    <property type="project" value="InterPro"/>
</dbReference>
<dbReference type="AlphaFoldDB" id="A0A4S4LEV2"/>
<dbReference type="PROSITE" id="PS00624">
    <property type="entry name" value="GMC_OXRED_2"/>
    <property type="match status" value="1"/>
</dbReference>
<evidence type="ECO:0000256" key="7">
    <source>
        <dbReference type="PIRSR" id="PIRSR000137-2"/>
    </source>
</evidence>
<dbReference type="InterPro" id="IPR012132">
    <property type="entry name" value="GMC_OxRdtase"/>
</dbReference>
<evidence type="ECO:0000313" key="12">
    <source>
        <dbReference type="EMBL" id="THH10177.1"/>
    </source>
</evidence>
<dbReference type="PANTHER" id="PTHR11552:SF201">
    <property type="entry name" value="GLUCOSE-METHANOL-CHOLINE OXIDOREDUCTASE N-TERMINAL DOMAIN-CONTAINING PROTEIN"/>
    <property type="match status" value="1"/>
</dbReference>
<dbReference type="InterPro" id="IPR007867">
    <property type="entry name" value="GMC_OxRtase_C"/>
</dbReference>
<feature type="domain" description="Glucose-methanol-choline oxidoreductase N-terminal" evidence="11">
    <location>
        <begin position="347"/>
        <end position="361"/>
    </location>
</feature>
<gene>
    <name evidence="12" type="ORF">EW146_g8451</name>
</gene>
<sequence>MPNRRSRPYRLALALLSLSAVSAAPTSTTGAIAASASPSAKTVTPLSFTSKPFDVIIVGGGTAGLVLASRLTESVVNCSAESLRVGVIEAGQDRPSDPLIDVPSAGNLLGNADIGTLLGNPKYDWMLESVPQQGLNGEVIQYPRGKVLGGSSAINSMVWQRGSRPEYDAWGTAFGNGPNWTFDALVPYFNRVERWSAPVEDSNALLPEDTTQVTALATSHGRDGPIAVSYNNWLSDLERPLVESAANLGITPNPNPDAGNSAGFPTAGTARCVDPVTGKRSYAASAYYGQYVRERENLVVLTGAVVTKMLWEKGKEGKKPRAMGVEFSAGNKTYTVEAKKEVILSAGSLKTPQILELSGVGNKTLLHGLGISVTLDLPQIGENLNDHPVALSDFKVKDGVITLDQLGFNKTFATEQATLYNTTHTGAFTYTSADLGPLPLRSITTPSQFEDMRKELDLSLSRIPLTPLQRAQYKVLKNLVDGGKAGWVELVLVPSGGVISVPESGKAYFTAVAVQLHPFSRGSVHINSTDPFASPVIDPKFLRLPWDVDVLLRGSQFVRKWAGAGPMRDILDEFVTPPLNVTTDQQWVKFMKSVVRTTNHPLGTTAMAPRSLGGVVDTRLKVHGLANVRIVDAGIIPLTIGVAIQPTVYAIAEKAADIFKEDWNLL</sequence>
<keyword evidence="4 9" id="KW-0732">Signal</keyword>
<dbReference type="PROSITE" id="PS00623">
    <property type="entry name" value="GMC_OXRED_1"/>
    <property type="match status" value="1"/>
</dbReference>
<comment type="cofactor">
    <cofactor evidence="1 7">
        <name>FAD</name>
        <dbReference type="ChEBI" id="CHEBI:57692"/>
    </cofactor>
</comment>
<evidence type="ECO:0000256" key="9">
    <source>
        <dbReference type="SAM" id="SignalP"/>
    </source>
</evidence>
<dbReference type="Pfam" id="PF00732">
    <property type="entry name" value="GMC_oxred_N"/>
    <property type="match status" value="1"/>
</dbReference>
<comment type="similarity">
    <text evidence="2 8">Belongs to the GMC oxidoreductase family.</text>
</comment>
<dbReference type="Gene3D" id="3.30.560.10">
    <property type="entry name" value="Glucose Oxidase, domain 3"/>
    <property type="match status" value="1"/>
</dbReference>
<feature type="domain" description="Glucose-methanol-choline oxidoreductase N-terminal" evidence="10">
    <location>
        <begin position="145"/>
        <end position="168"/>
    </location>
</feature>
<dbReference type="Gene3D" id="3.50.50.60">
    <property type="entry name" value="FAD/NAD(P)-binding domain"/>
    <property type="match status" value="1"/>
</dbReference>
<dbReference type="InterPro" id="IPR000172">
    <property type="entry name" value="GMC_OxRdtase_N"/>
</dbReference>
<dbReference type="PIRSF" id="PIRSF000137">
    <property type="entry name" value="Alcohol_oxidase"/>
    <property type="match status" value="1"/>
</dbReference>
<evidence type="ECO:0000259" key="10">
    <source>
        <dbReference type="PROSITE" id="PS00623"/>
    </source>
</evidence>
<feature type="binding site" evidence="7">
    <location>
        <begin position="155"/>
        <end position="158"/>
    </location>
    <ligand>
        <name>FAD</name>
        <dbReference type="ChEBI" id="CHEBI:57692"/>
    </ligand>
</feature>
<protein>
    <recommendedName>
        <fullName evidence="10 11">Glucose-methanol-choline oxidoreductase N-terminal domain-containing protein</fullName>
    </recommendedName>
</protein>
<evidence type="ECO:0000256" key="4">
    <source>
        <dbReference type="ARBA" id="ARBA00022729"/>
    </source>
</evidence>
<evidence type="ECO:0000256" key="1">
    <source>
        <dbReference type="ARBA" id="ARBA00001974"/>
    </source>
</evidence>
<accession>A0A4S4LEV2</accession>
<evidence type="ECO:0000256" key="6">
    <source>
        <dbReference type="ARBA" id="ARBA00023002"/>
    </source>
</evidence>
<dbReference type="SUPFAM" id="SSF54373">
    <property type="entry name" value="FAD-linked reductases, C-terminal domain"/>
    <property type="match status" value="1"/>
</dbReference>
<dbReference type="SUPFAM" id="SSF51905">
    <property type="entry name" value="FAD/NAD(P)-binding domain"/>
    <property type="match status" value="1"/>
</dbReference>
<reference evidence="12 13" key="1">
    <citation type="submission" date="2019-02" db="EMBL/GenBank/DDBJ databases">
        <title>Genome sequencing of the rare red list fungi Bondarzewia mesenterica.</title>
        <authorList>
            <person name="Buettner E."/>
            <person name="Kellner H."/>
        </authorList>
    </citation>
    <scope>NUCLEOTIDE SEQUENCE [LARGE SCALE GENOMIC DNA]</scope>
    <source>
        <strain evidence="12 13">DSM 108281</strain>
    </source>
</reference>
<dbReference type="OrthoDB" id="269227at2759"/>
<dbReference type="PANTHER" id="PTHR11552">
    <property type="entry name" value="GLUCOSE-METHANOL-CHOLINE GMC OXIDOREDUCTASE"/>
    <property type="match status" value="1"/>
</dbReference>
<evidence type="ECO:0000256" key="8">
    <source>
        <dbReference type="RuleBase" id="RU003968"/>
    </source>
</evidence>
<keyword evidence="5 7" id="KW-0274">FAD</keyword>
<evidence type="ECO:0000256" key="5">
    <source>
        <dbReference type="ARBA" id="ARBA00022827"/>
    </source>
</evidence>
<organism evidence="12 13">
    <name type="scientific">Bondarzewia mesenterica</name>
    <dbReference type="NCBI Taxonomy" id="1095465"/>
    <lineage>
        <taxon>Eukaryota</taxon>
        <taxon>Fungi</taxon>
        <taxon>Dikarya</taxon>
        <taxon>Basidiomycota</taxon>
        <taxon>Agaricomycotina</taxon>
        <taxon>Agaricomycetes</taxon>
        <taxon>Russulales</taxon>
        <taxon>Bondarzewiaceae</taxon>
        <taxon>Bondarzewia</taxon>
    </lineage>
</organism>
<dbReference type="Proteomes" id="UP000310158">
    <property type="component" value="Unassembled WGS sequence"/>
</dbReference>
<evidence type="ECO:0000313" key="13">
    <source>
        <dbReference type="Proteomes" id="UP000310158"/>
    </source>
</evidence>
<keyword evidence="13" id="KW-1185">Reference proteome</keyword>
<name>A0A4S4LEV2_9AGAM</name>
<feature type="chain" id="PRO_5020910881" description="Glucose-methanol-choline oxidoreductase N-terminal domain-containing protein" evidence="9">
    <location>
        <begin position="24"/>
        <end position="666"/>
    </location>
</feature>
<proteinExistence type="inferred from homology"/>
<evidence type="ECO:0000256" key="3">
    <source>
        <dbReference type="ARBA" id="ARBA00022630"/>
    </source>
</evidence>
<dbReference type="InterPro" id="IPR036188">
    <property type="entry name" value="FAD/NAD-bd_sf"/>
</dbReference>
<dbReference type="EMBL" id="SGPL01000587">
    <property type="protein sequence ID" value="THH10177.1"/>
    <property type="molecule type" value="Genomic_DNA"/>
</dbReference>
<keyword evidence="3 8" id="KW-0285">Flavoprotein</keyword>
<feature type="binding site" evidence="7">
    <location>
        <position position="147"/>
    </location>
    <ligand>
        <name>FAD</name>
        <dbReference type="ChEBI" id="CHEBI:57692"/>
    </ligand>
</feature>
<feature type="signal peptide" evidence="9">
    <location>
        <begin position="1"/>
        <end position="23"/>
    </location>
</feature>
<comment type="caution">
    <text evidence="12">The sequence shown here is derived from an EMBL/GenBank/DDBJ whole genome shotgun (WGS) entry which is preliminary data.</text>
</comment>
<evidence type="ECO:0000256" key="2">
    <source>
        <dbReference type="ARBA" id="ARBA00010790"/>
    </source>
</evidence>
<evidence type="ECO:0000259" key="11">
    <source>
        <dbReference type="PROSITE" id="PS00624"/>
    </source>
</evidence>